<sequence>MLRDLIRCRFTKLAVRRPSWRTVRRTVVGVGLLLVGLEVFRVVAWTNKHELLPGKVYRTAQLNEDGLREFIEAKGIKTVINLRGFCPGPEAPWYAAEVRTTQDLGVSQEDVTLSANRLPPPVELRRLIEILDRAEYPITFHCKRGADRTGLTATVVMLLFTDASLDRARRQLWPRYGHFRFGRTAAMDDFFDRYESWLAGRDHTPALFREWAANHYTPGPASGTLTSPHEDTIVAAKPDAWAAIPITATNTSGEPWELRPGNYAGVHVQFTVHNDRGDIIHTGQAGLFRKTVPPKESLPLTLAVPPLGTPGLYTLRADLMNADEAAVPIRQTGFYQFGSFPLLLFLQVK</sequence>
<dbReference type="InterPro" id="IPR016130">
    <property type="entry name" value="Tyr_Pase_AS"/>
</dbReference>
<dbReference type="GO" id="GO:0004721">
    <property type="term" value="F:phosphoprotein phosphatase activity"/>
    <property type="evidence" value="ECO:0007669"/>
    <property type="project" value="InterPro"/>
</dbReference>
<evidence type="ECO:0008006" key="3">
    <source>
        <dbReference type="Google" id="ProtNLM"/>
    </source>
</evidence>
<dbReference type="Pfam" id="PF13350">
    <property type="entry name" value="Y_phosphatase3"/>
    <property type="match status" value="1"/>
</dbReference>
<accession>A0A5C1AE73</accession>
<proteinExistence type="predicted"/>
<gene>
    <name evidence="1" type="ORF">PX52LOC_02343</name>
</gene>
<dbReference type="RefSeq" id="WP_149110244.1">
    <property type="nucleotide sequence ID" value="NZ_CP042425.1"/>
</dbReference>
<dbReference type="Proteomes" id="UP000324974">
    <property type="component" value="Chromosome"/>
</dbReference>
<dbReference type="OrthoDB" id="9814896at2"/>
<name>A0A5C1AE73_9BACT</name>
<dbReference type="KEGG" id="lrs:PX52LOC_02343"/>
<dbReference type="InterPro" id="IPR026893">
    <property type="entry name" value="Tyr/Ser_Pase_IphP-type"/>
</dbReference>
<dbReference type="InterPro" id="IPR029021">
    <property type="entry name" value="Prot-tyrosine_phosphatase-like"/>
</dbReference>
<evidence type="ECO:0000313" key="2">
    <source>
        <dbReference type="Proteomes" id="UP000324974"/>
    </source>
</evidence>
<protein>
    <recommendedName>
        <fullName evidence="3">Tyrosine specific protein phosphatases domain-containing protein</fullName>
    </recommendedName>
</protein>
<dbReference type="SUPFAM" id="SSF52799">
    <property type="entry name" value="(Phosphotyrosine protein) phosphatases II"/>
    <property type="match status" value="1"/>
</dbReference>
<reference evidence="2" key="1">
    <citation type="submission" date="2019-08" db="EMBL/GenBank/DDBJ databases">
        <title>Limnoglobus roseus gen. nov., sp. nov., a novel freshwater planctomycete with a giant genome from the family Gemmataceae.</title>
        <authorList>
            <person name="Kulichevskaya I.S."/>
            <person name="Naumoff D.G."/>
            <person name="Miroshnikov K."/>
            <person name="Ivanova A."/>
            <person name="Philippov D.A."/>
            <person name="Hakobyan A."/>
            <person name="Rijpstra I.C."/>
            <person name="Sinninghe Damste J.S."/>
            <person name="Liesack W."/>
            <person name="Dedysh S.N."/>
        </authorList>
    </citation>
    <scope>NUCLEOTIDE SEQUENCE [LARGE SCALE GENOMIC DNA]</scope>
    <source>
        <strain evidence="2">PX52</strain>
    </source>
</reference>
<dbReference type="AlphaFoldDB" id="A0A5C1AE73"/>
<dbReference type="Gene3D" id="3.90.190.10">
    <property type="entry name" value="Protein tyrosine phosphatase superfamily"/>
    <property type="match status" value="1"/>
</dbReference>
<evidence type="ECO:0000313" key="1">
    <source>
        <dbReference type="EMBL" id="QEL15424.1"/>
    </source>
</evidence>
<dbReference type="EMBL" id="CP042425">
    <property type="protein sequence ID" value="QEL15424.1"/>
    <property type="molecule type" value="Genomic_DNA"/>
</dbReference>
<keyword evidence="2" id="KW-1185">Reference proteome</keyword>
<dbReference type="PROSITE" id="PS00383">
    <property type="entry name" value="TYR_PHOSPHATASE_1"/>
    <property type="match status" value="1"/>
</dbReference>
<organism evidence="1 2">
    <name type="scientific">Limnoglobus roseus</name>
    <dbReference type="NCBI Taxonomy" id="2598579"/>
    <lineage>
        <taxon>Bacteria</taxon>
        <taxon>Pseudomonadati</taxon>
        <taxon>Planctomycetota</taxon>
        <taxon>Planctomycetia</taxon>
        <taxon>Gemmatales</taxon>
        <taxon>Gemmataceae</taxon>
        <taxon>Limnoglobus</taxon>
    </lineage>
</organism>